<evidence type="ECO:0000313" key="3">
    <source>
        <dbReference type="Proteomes" id="UP000244855"/>
    </source>
</evidence>
<organism evidence="2 3">
    <name type="scientific">Periconia macrospinosa</name>
    <dbReference type="NCBI Taxonomy" id="97972"/>
    <lineage>
        <taxon>Eukaryota</taxon>
        <taxon>Fungi</taxon>
        <taxon>Dikarya</taxon>
        <taxon>Ascomycota</taxon>
        <taxon>Pezizomycotina</taxon>
        <taxon>Dothideomycetes</taxon>
        <taxon>Pleosporomycetidae</taxon>
        <taxon>Pleosporales</taxon>
        <taxon>Massarineae</taxon>
        <taxon>Periconiaceae</taxon>
        <taxon>Periconia</taxon>
    </lineage>
</organism>
<keyword evidence="3" id="KW-1185">Reference proteome</keyword>
<sequence length="243" mass="26112">MSNNYVNQATQTIIQGLAHDPAPRPPSLLPSYVPANTATPPEEADTMAMDKMQLSNEPSLSVNQSNSLAIPKFYPNPAKILRKQSRPRLETRISMPEVTQYDLETPLSPPPTEIAMSPLPAANRLHAGHTPIIPRARSPLPDVSSPVTPDQDPDDDQGLTGPLTLPPRPGDGTEETIPLHVLDAQLERLRVEQETNSAGHVLASPASVDTTSPRSPTAHDIEAVDGVLLKKPRINFGAPLGQA</sequence>
<evidence type="ECO:0000256" key="1">
    <source>
        <dbReference type="SAM" id="MobiDB-lite"/>
    </source>
</evidence>
<dbReference type="AlphaFoldDB" id="A0A2V1DKE7"/>
<dbReference type="OrthoDB" id="3784117at2759"/>
<protein>
    <submittedName>
        <fullName evidence="2">Uncharacterized protein</fullName>
    </submittedName>
</protein>
<dbReference type="Proteomes" id="UP000244855">
    <property type="component" value="Unassembled WGS sequence"/>
</dbReference>
<proteinExistence type="predicted"/>
<gene>
    <name evidence="2" type="ORF">DM02DRAFT_630267</name>
</gene>
<accession>A0A2V1DKE7</accession>
<dbReference type="EMBL" id="KZ805414">
    <property type="protein sequence ID" value="PVH98395.1"/>
    <property type="molecule type" value="Genomic_DNA"/>
</dbReference>
<evidence type="ECO:0000313" key="2">
    <source>
        <dbReference type="EMBL" id="PVH98395.1"/>
    </source>
</evidence>
<feature type="region of interest" description="Disordered" evidence="1">
    <location>
        <begin position="16"/>
        <end position="42"/>
    </location>
</feature>
<feature type="compositionally biased region" description="Low complexity" evidence="1">
    <location>
        <begin position="141"/>
        <end position="150"/>
    </location>
</feature>
<feature type="region of interest" description="Disordered" evidence="1">
    <location>
        <begin position="132"/>
        <end position="176"/>
    </location>
</feature>
<reference evidence="2 3" key="1">
    <citation type="journal article" date="2018" name="Sci. Rep.">
        <title>Comparative genomics provides insights into the lifestyle and reveals functional heterogeneity of dark septate endophytic fungi.</title>
        <authorList>
            <person name="Knapp D.G."/>
            <person name="Nemeth J.B."/>
            <person name="Barry K."/>
            <person name="Hainaut M."/>
            <person name="Henrissat B."/>
            <person name="Johnson J."/>
            <person name="Kuo A."/>
            <person name="Lim J.H.P."/>
            <person name="Lipzen A."/>
            <person name="Nolan M."/>
            <person name="Ohm R.A."/>
            <person name="Tamas L."/>
            <person name="Grigoriev I.V."/>
            <person name="Spatafora J.W."/>
            <person name="Nagy L.G."/>
            <person name="Kovacs G.M."/>
        </authorList>
    </citation>
    <scope>NUCLEOTIDE SEQUENCE [LARGE SCALE GENOMIC DNA]</scope>
    <source>
        <strain evidence="2 3">DSE2036</strain>
    </source>
</reference>
<name>A0A2V1DKE7_9PLEO</name>
<feature type="region of interest" description="Disordered" evidence="1">
    <location>
        <begin position="191"/>
        <end position="218"/>
    </location>
</feature>